<evidence type="ECO:0000313" key="2">
    <source>
        <dbReference type="Proteomes" id="UP000887574"/>
    </source>
</evidence>
<dbReference type="Proteomes" id="UP000887574">
    <property type="component" value="Unplaced"/>
</dbReference>
<feature type="region of interest" description="Disordered" evidence="1">
    <location>
        <begin position="47"/>
        <end position="67"/>
    </location>
</feature>
<name>A0A915E220_9BILA</name>
<protein>
    <submittedName>
        <fullName evidence="3">Uncharacterized protein</fullName>
    </submittedName>
</protein>
<dbReference type="AlphaFoldDB" id="A0A915E220"/>
<feature type="region of interest" description="Disordered" evidence="1">
    <location>
        <begin position="1"/>
        <end position="33"/>
    </location>
</feature>
<sequence length="130" mass="15103">MVNNQNHQHQCPGYHPQDGPHPLNKFKNSDPQNKKFKEIEKLEEETMAVTPSHGYGHRTTRSPANNVSDSRIQQWKMELSTGNSLTGQQRILELIIVDILMSKALIFSKRWLSHLFRHHDRSALDHQWSA</sequence>
<evidence type="ECO:0000256" key="1">
    <source>
        <dbReference type="SAM" id="MobiDB-lite"/>
    </source>
</evidence>
<reference evidence="3" key="1">
    <citation type="submission" date="2022-11" db="UniProtKB">
        <authorList>
            <consortium name="WormBaseParasite"/>
        </authorList>
    </citation>
    <scope>IDENTIFICATION</scope>
</reference>
<proteinExistence type="predicted"/>
<organism evidence="2 3">
    <name type="scientific">Ditylenchus dipsaci</name>
    <dbReference type="NCBI Taxonomy" id="166011"/>
    <lineage>
        <taxon>Eukaryota</taxon>
        <taxon>Metazoa</taxon>
        <taxon>Ecdysozoa</taxon>
        <taxon>Nematoda</taxon>
        <taxon>Chromadorea</taxon>
        <taxon>Rhabditida</taxon>
        <taxon>Tylenchina</taxon>
        <taxon>Tylenchomorpha</taxon>
        <taxon>Sphaerularioidea</taxon>
        <taxon>Anguinidae</taxon>
        <taxon>Anguininae</taxon>
        <taxon>Ditylenchus</taxon>
    </lineage>
</organism>
<evidence type="ECO:0000313" key="3">
    <source>
        <dbReference type="WBParaSite" id="jg25868"/>
    </source>
</evidence>
<accession>A0A915E220</accession>
<dbReference type="WBParaSite" id="jg25868">
    <property type="protein sequence ID" value="jg25868"/>
    <property type="gene ID" value="jg25868"/>
</dbReference>
<keyword evidence="2" id="KW-1185">Reference proteome</keyword>